<proteinExistence type="predicted"/>
<dbReference type="Proteomes" id="UP000183046">
    <property type="component" value="Unassembled WGS sequence"/>
</dbReference>
<gene>
    <name evidence="1" type="ORF">SAMN05216279_10151</name>
</gene>
<name>A0A1G5M1X7_9PSED</name>
<dbReference type="Gene3D" id="2.60.120.1140">
    <property type="entry name" value="Protein of unknown function DUF192"/>
    <property type="match status" value="1"/>
</dbReference>
<evidence type="ECO:0000313" key="2">
    <source>
        <dbReference type="Proteomes" id="UP000183046"/>
    </source>
</evidence>
<dbReference type="InterPro" id="IPR003795">
    <property type="entry name" value="DUF192"/>
</dbReference>
<dbReference type="RefSeq" id="WP_074582454.1">
    <property type="nucleotide sequence ID" value="NZ_FMWB01000001.1"/>
</dbReference>
<accession>A0A1G5M1X7</accession>
<evidence type="ECO:0000313" key="1">
    <source>
        <dbReference type="EMBL" id="SCZ19172.1"/>
    </source>
</evidence>
<dbReference type="OrthoDB" id="5526466at2"/>
<dbReference type="AlphaFoldDB" id="A0A1G5M1X7"/>
<dbReference type="PANTHER" id="PTHR37953:SF1">
    <property type="entry name" value="UPF0127 PROTEIN MJ1496"/>
    <property type="match status" value="1"/>
</dbReference>
<comment type="caution">
    <text evidence="1">The sequence shown here is derived from an EMBL/GenBank/DDBJ whole genome shotgun (WGS) entry which is preliminary data.</text>
</comment>
<organism evidence="1 2">
    <name type="scientific">Pseudomonas oryzihabitans</name>
    <dbReference type="NCBI Taxonomy" id="47885"/>
    <lineage>
        <taxon>Bacteria</taxon>
        <taxon>Pseudomonadati</taxon>
        <taxon>Pseudomonadota</taxon>
        <taxon>Gammaproteobacteria</taxon>
        <taxon>Pseudomonadales</taxon>
        <taxon>Pseudomonadaceae</taxon>
        <taxon>Pseudomonas</taxon>
    </lineage>
</organism>
<dbReference type="InterPro" id="IPR038695">
    <property type="entry name" value="Saro_0823-like_sf"/>
</dbReference>
<protein>
    <recommendedName>
        <fullName evidence="3">DUF192 domain-containing protein</fullName>
    </recommendedName>
</protein>
<dbReference type="Pfam" id="PF02643">
    <property type="entry name" value="DUF192"/>
    <property type="match status" value="1"/>
</dbReference>
<reference evidence="2" key="1">
    <citation type="submission" date="2016-10" db="EMBL/GenBank/DDBJ databases">
        <authorList>
            <person name="de Groot N.N."/>
        </authorList>
    </citation>
    <scope>NUCLEOTIDE SEQUENCE [LARGE SCALE GENOMIC DNA]</scope>
    <source>
        <strain evidence="2">DSM 15758</strain>
    </source>
</reference>
<evidence type="ECO:0008006" key="3">
    <source>
        <dbReference type="Google" id="ProtNLM"/>
    </source>
</evidence>
<dbReference type="PANTHER" id="PTHR37953">
    <property type="entry name" value="UPF0127 PROTEIN MJ1496"/>
    <property type="match status" value="1"/>
</dbReference>
<dbReference type="EMBL" id="FMWB01000001">
    <property type="protein sequence ID" value="SCZ19172.1"/>
    <property type="molecule type" value="Genomic_DNA"/>
</dbReference>
<sequence>MTFFVHAREGAKRAPGTGWGGLLLLAAWVALPGWAAERIELRIGGQRLAVEVATTPAQRAQGLMGRPPLAAREGMLFVFAGDDERCLWMRDTPSALAAAFIDAGGRILNTVEMQPLTDTRHCSRAPARYALEAQPGWFAARGIKPGASVQGLEGVAPASR</sequence>